<sequence length="172" mass="18735">MGSVTQLTLLGAVLILLVSAATPVAGAGIGDRIFSGFLSFGRAFSNATQLVIGKVKTIVNPGAAERTRNRSIRDRDVFNSVCSLTGPNRRLLLRCLKTNDEEVLSPDWQSCIGTARIEVLTAEDLYHWMCMQITTSSQPENLQNTTECLLRGMDKPAVMDAIKECKGSSRPF</sequence>
<accession>A0A2R5LL56</accession>
<dbReference type="EMBL" id="GGLE01006138">
    <property type="protein sequence ID" value="MBY10264.1"/>
    <property type="molecule type" value="Transcribed_RNA"/>
</dbReference>
<evidence type="ECO:0000256" key="1">
    <source>
        <dbReference type="SAM" id="SignalP"/>
    </source>
</evidence>
<name>A0A2R5LL56_9ACAR</name>
<proteinExistence type="predicted"/>
<feature type="signal peptide" evidence="1">
    <location>
        <begin position="1"/>
        <end position="26"/>
    </location>
</feature>
<evidence type="ECO:0000313" key="2">
    <source>
        <dbReference type="EMBL" id="MBY10264.1"/>
    </source>
</evidence>
<protein>
    <submittedName>
        <fullName evidence="2">Putative secreted protein</fullName>
    </submittedName>
</protein>
<reference evidence="2" key="1">
    <citation type="submission" date="2018-03" db="EMBL/GenBank/DDBJ databases">
        <title>The relapsing fever spirochete Borrelia turicatae persists in the highly oxidative environment of its soft-bodied tick vector.</title>
        <authorList>
            <person name="Bourret T.J."/>
            <person name="Boyle W.K."/>
            <person name="Valenzuela J.G."/>
            <person name="Oliveira F."/>
            <person name="Lopez J.E."/>
        </authorList>
    </citation>
    <scope>NUCLEOTIDE SEQUENCE</scope>
    <source>
        <strain evidence="2">Kansas strain/isolate</strain>
        <tissue evidence="2">Salivary glands</tissue>
    </source>
</reference>
<organism evidence="2">
    <name type="scientific">Ornithodoros turicata</name>
    <dbReference type="NCBI Taxonomy" id="34597"/>
    <lineage>
        <taxon>Eukaryota</taxon>
        <taxon>Metazoa</taxon>
        <taxon>Ecdysozoa</taxon>
        <taxon>Arthropoda</taxon>
        <taxon>Chelicerata</taxon>
        <taxon>Arachnida</taxon>
        <taxon>Acari</taxon>
        <taxon>Parasitiformes</taxon>
        <taxon>Ixodida</taxon>
        <taxon>Ixodoidea</taxon>
        <taxon>Argasidae</taxon>
        <taxon>Ornithodorinae</taxon>
        <taxon>Ornithodoros</taxon>
    </lineage>
</organism>
<keyword evidence="1" id="KW-0732">Signal</keyword>
<dbReference type="AlphaFoldDB" id="A0A2R5LL56"/>
<feature type="chain" id="PRO_5015352332" evidence="1">
    <location>
        <begin position="27"/>
        <end position="172"/>
    </location>
</feature>